<dbReference type="AlphaFoldDB" id="R7TE94"/>
<feature type="domain" description="Protein kinase" evidence="8">
    <location>
        <begin position="16"/>
        <end position="271"/>
    </location>
</feature>
<dbReference type="InterPro" id="IPR011009">
    <property type="entry name" value="Kinase-like_dom_sf"/>
</dbReference>
<keyword evidence="3 6" id="KW-0547">Nucleotide-binding</keyword>
<name>R7TE94_CAPTE</name>
<evidence type="ECO:0000256" key="4">
    <source>
        <dbReference type="ARBA" id="ARBA00022777"/>
    </source>
</evidence>
<reference evidence="9 11" key="2">
    <citation type="journal article" date="2013" name="Nature">
        <title>Insights into bilaterian evolution from three spiralian genomes.</title>
        <authorList>
            <person name="Simakov O."/>
            <person name="Marletaz F."/>
            <person name="Cho S.J."/>
            <person name="Edsinger-Gonzales E."/>
            <person name="Havlak P."/>
            <person name="Hellsten U."/>
            <person name="Kuo D.H."/>
            <person name="Larsson T."/>
            <person name="Lv J."/>
            <person name="Arendt D."/>
            <person name="Savage R."/>
            <person name="Osoegawa K."/>
            <person name="de Jong P."/>
            <person name="Grimwood J."/>
            <person name="Chapman J.A."/>
            <person name="Shapiro H."/>
            <person name="Aerts A."/>
            <person name="Otillar R.P."/>
            <person name="Terry A.Y."/>
            <person name="Boore J.L."/>
            <person name="Grigoriev I.V."/>
            <person name="Lindberg D.R."/>
            <person name="Seaver E.C."/>
            <person name="Weisblat D.A."/>
            <person name="Putnam N.H."/>
            <person name="Rokhsar D.S."/>
        </authorList>
    </citation>
    <scope>NUCLEOTIDE SEQUENCE</scope>
    <source>
        <strain evidence="9 11">I ESC-2004</strain>
    </source>
</reference>
<dbReference type="InterPro" id="IPR000719">
    <property type="entry name" value="Prot_kinase_dom"/>
</dbReference>
<evidence type="ECO:0000313" key="9">
    <source>
        <dbReference type="EMBL" id="ELT92088.1"/>
    </source>
</evidence>
<reference evidence="11" key="1">
    <citation type="submission" date="2012-12" db="EMBL/GenBank/DDBJ databases">
        <authorList>
            <person name="Hellsten U."/>
            <person name="Grimwood J."/>
            <person name="Chapman J.A."/>
            <person name="Shapiro H."/>
            <person name="Aerts A."/>
            <person name="Otillar R.P."/>
            <person name="Terry A.Y."/>
            <person name="Boore J.L."/>
            <person name="Simakov O."/>
            <person name="Marletaz F."/>
            <person name="Cho S.-J."/>
            <person name="Edsinger-Gonzales E."/>
            <person name="Havlak P."/>
            <person name="Kuo D.-H."/>
            <person name="Larsson T."/>
            <person name="Lv J."/>
            <person name="Arendt D."/>
            <person name="Savage R."/>
            <person name="Osoegawa K."/>
            <person name="de Jong P."/>
            <person name="Lindberg D.R."/>
            <person name="Seaver E.C."/>
            <person name="Weisblat D.A."/>
            <person name="Putnam N.H."/>
            <person name="Grigoriev I.V."/>
            <person name="Rokhsar D.S."/>
        </authorList>
    </citation>
    <scope>NUCLEOTIDE SEQUENCE</scope>
    <source>
        <strain evidence="11">I ESC-2004</strain>
    </source>
</reference>
<organism evidence="9">
    <name type="scientific">Capitella teleta</name>
    <name type="common">Polychaete worm</name>
    <dbReference type="NCBI Taxonomy" id="283909"/>
    <lineage>
        <taxon>Eukaryota</taxon>
        <taxon>Metazoa</taxon>
        <taxon>Spiralia</taxon>
        <taxon>Lophotrochozoa</taxon>
        <taxon>Annelida</taxon>
        <taxon>Polychaeta</taxon>
        <taxon>Sedentaria</taxon>
        <taxon>Scolecida</taxon>
        <taxon>Capitellidae</taxon>
        <taxon>Capitella</taxon>
    </lineage>
</organism>
<dbReference type="SUPFAM" id="SSF56112">
    <property type="entry name" value="Protein kinase-like (PK-like)"/>
    <property type="match status" value="1"/>
</dbReference>
<evidence type="ECO:0000256" key="2">
    <source>
        <dbReference type="ARBA" id="ARBA00022679"/>
    </source>
</evidence>
<keyword evidence="2" id="KW-0808">Transferase</keyword>
<gene>
    <name evidence="9" type="ORF">CAPTEDRAFT_181340</name>
</gene>
<dbReference type="STRING" id="283909.R7TE94"/>
<evidence type="ECO:0000256" key="1">
    <source>
        <dbReference type="ARBA" id="ARBA00022527"/>
    </source>
</evidence>
<dbReference type="SMART" id="SM00220">
    <property type="entry name" value="S_TKc"/>
    <property type="match status" value="1"/>
</dbReference>
<dbReference type="GO" id="GO:0005524">
    <property type="term" value="F:ATP binding"/>
    <property type="evidence" value="ECO:0007669"/>
    <property type="project" value="UniProtKB-UniRule"/>
</dbReference>
<evidence type="ECO:0000256" key="3">
    <source>
        <dbReference type="ARBA" id="ARBA00022741"/>
    </source>
</evidence>
<dbReference type="GO" id="GO:0004674">
    <property type="term" value="F:protein serine/threonine kinase activity"/>
    <property type="evidence" value="ECO:0007669"/>
    <property type="project" value="UniProtKB-KW"/>
</dbReference>
<accession>R7TE94</accession>
<evidence type="ECO:0000256" key="6">
    <source>
        <dbReference type="PROSITE-ProRule" id="PRU10141"/>
    </source>
</evidence>
<dbReference type="Gene3D" id="3.30.200.20">
    <property type="entry name" value="Phosphorylase Kinase, domain 1"/>
    <property type="match status" value="1"/>
</dbReference>
<evidence type="ECO:0000256" key="7">
    <source>
        <dbReference type="RuleBase" id="RU000304"/>
    </source>
</evidence>
<dbReference type="OrthoDB" id="40902at2759"/>
<keyword evidence="11" id="KW-1185">Reference proteome</keyword>
<dbReference type="OMA" id="RPKVQPC"/>
<comment type="similarity">
    <text evidence="7">Belongs to the protein kinase superfamily.</text>
</comment>
<proteinExistence type="inferred from homology"/>
<dbReference type="Pfam" id="PF00069">
    <property type="entry name" value="Pkinase"/>
    <property type="match status" value="1"/>
</dbReference>
<dbReference type="CDD" id="cd14083">
    <property type="entry name" value="STKc_CaMKI"/>
    <property type="match status" value="1"/>
</dbReference>
<dbReference type="FunCoup" id="R7TE94">
    <property type="interactions" value="93"/>
</dbReference>
<dbReference type="FunFam" id="1.10.510.10:FF:000026">
    <property type="entry name" value="Calcium/calmodulin-dependent protein kinase type 1"/>
    <property type="match status" value="1"/>
</dbReference>
<dbReference type="HOGENOM" id="CLU_000288_63_0_1"/>
<protein>
    <recommendedName>
        <fullName evidence="8">Protein kinase domain-containing protein</fullName>
    </recommendedName>
</protein>
<evidence type="ECO:0000259" key="8">
    <source>
        <dbReference type="PROSITE" id="PS50011"/>
    </source>
</evidence>
<dbReference type="PROSITE" id="PS00107">
    <property type="entry name" value="PROTEIN_KINASE_ATP"/>
    <property type="match status" value="1"/>
</dbReference>
<dbReference type="FunFam" id="3.30.200.20:FF:000315">
    <property type="entry name" value="Calcium-dependent protein kinase 3"/>
    <property type="match status" value="1"/>
</dbReference>
<dbReference type="PROSITE" id="PS50011">
    <property type="entry name" value="PROTEIN_KINASE_DOM"/>
    <property type="match status" value="1"/>
</dbReference>
<evidence type="ECO:0000256" key="5">
    <source>
        <dbReference type="ARBA" id="ARBA00022840"/>
    </source>
</evidence>
<evidence type="ECO:0000313" key="10">
    <source>
        <dbReference type="EnsemblMetazoa" id="CapteP181340"/>
    </source>
</evidence>
<dbReference type="Gene3D" id="1.10.510.10">
    <property type="entry name" value="Transferase(Phosphotransferase) domain 1"/>
    <property type="match status" value="1"/>
</dbReference>
<reference evidence="10" key="3">
    <citation type="submission" date="2015-06" db="UniProtKB">
        <authorList>
            <consortium name="EnsemblMetazoa"/>
        </authorList>
    </citation>
    <scope>IDENTIFICATION</scope>
</reference>
<feature type="binding site" evidence="6">
    <location>
        <position position="45"/>
    </location>
    <ligand>
        <name>ATP</name>
        <dbReference type="ChEBI" id="CHEBI:30616"/>
    </ligand>
</feature>
<keyword evidence="4" id="KW-0418">Kinase</keyword>
<dbReference type="Proteomes" id="UP000014760">
    <property type="component" value="Unassembled WGS sequence"/>
</dbReference>
<dbReference type="InterPro" id="IPR008271">
    <property type="entry name" value="Ser/Thr_kinase_AS"/>
</dbReference>
<keyword evidence="5 6" id="KW-0067">ATP-binding</keyword>
<keyword evidence="1 7" id="KW-0723">Serine/threonine-protein kinase</keyword>
<dbReference type="EnsemblMetazoa" id="CapteT181340">
    <property type="protein sequence ID" value="CapteP181340"/>
    <property type="gene ID" value="CapteG181340"/>
</dbReference>
<dbReference type="InterPro" id="IPR017441">
    <property type="entry name" value="Protein_kinase_ATP_BS"/>
</dbReference>
<dbReference type="PROSITE" id="PS00108">
    <property type="entry name" value="PROTEIN_KINASE_ST"/>
    <property type="match status" value="1"/>
</dbReference>
<dbReference type="PANTHER" id="PTHR24347">
    <property type="entry name" value="SERINE/THREONINE-PROTEIN KINASE"/>
    <property type="match status" value="1"/>
</dbReference>
<sequence>MPFWNQKKDEKIYSKYEFKEVLGTGAFSEVTLAEEKETKTMYAVKCIDKKSIRGKEESLQNEISVLRRLKHKNIVQLVEVYDEKCTVYLVMELVTGGELFDRIVQKGSYTEKDASDLIKQVLEAVDFMHEQGVVHRDLKPENLLYYSNSEDSKIMISDFGLSKVEGSGSMDTACGTPGYVAPEVLRRKPYGKEVDVWSIGVIAYILLCGYPPFYDENDAELFRQIMAAKYEFDSPYWDEISDSAKDFISHLICLDRKYRYDCQQALQHPWISGNTALDKDIHKSVSEQMQKNFAKSRWRQAYNATAVIRQMKKLAMNKE</sequence>
<evidence type="ECO:0000313" key="11">
    <source>
        <dbReference type="Proteomes" id="UP000014760"/>
    </source>
</evidence>
<dbReference type="EMBL" id="AMQN01013500">
    <property type="status" value="NOT_ANNOTATED_CDS"/>
    <property type="molecule type" value="Genomic_DNA"/>
</dbReference>
<dbReference type="EMBL" id="KB310261">
    <property type="protein sequence ID" value="ELT92088.1"/>
    <property type="molecule type" value="Genomic_DNA"/>
</dbReference>